<dbReference type="SUPFAM" id="SSF48576">
    <property type="entry name" value="Terpenoid synthases"/>
    <property type="match status" value="1"/>
</dbReference>
<comment type="cofactor">
    <cofactor evidence="1">
        <name>Mn(2+)</name>
        <dbReference type="ChEBI" id="CHEBI:29035"/>
    </cofactor>
</comment>
<feature type="domain" description="Terpene synthase N-terminal" evidence="4">
    <location>
        <begin position="54"/>
        <end position="232"/>
    </location>
</feature>
<dbReference type="GO" id="GO:0010333">
    <property type="term" value="F:terpene synthase activity"/>
    <property type="evidence" value="ECO:0007669"/>
    <property type="project" value="InterPro"/>
</dbReference>
<dbReference type="Gramene" id="OGLUM04G07880.1">
    <property type="protein sequence ID" value="OGLUM04G07880.1"/>
    <property type="gene ID" value="OGLUM04G07880"/>
</dbReference>
<reference evidence="6" key="2">
    <citation type="submission" date="2018-05" db="EMBL/GenBank/DDBJ databases">
        <title>OgluRS3 (Oryza glumaepatula Reference Sequence Version 3).</title>
        <authorList>
            <person name="Zhang J."/>
            <person name="Kudrna D."/>
            <person name="Lee S."/>
            <person name="Talag J."/>
            <person name="Welchert J."/>
            <person name="Wing R.A."/>
        </authorList>
    </citation>
    <scope>NUCLEOTIDE SEQUENCE [LARGE SCALE GENOMIC DNA]</scope>
</reference>
<keyword evidence="7" id="KW-1185">Reference proteome</keyword>
<dbReference type="InterPro" id="IPR044814">
    <property type="entry name" value="Terpene_cyclase_plant_C1"/>
</dbReference>
<dbReference type="Gene3D" id="1.10.600.10">
    <property type="entry name" value="Farnesyl Diphosphate Synthase"/>
    <property type="match status" value="1"/>
</dbReference>
<accession>A0A0D9ZJ40</accession>
<dbReference type="HOGENOM" id="CLU_003125_7_0_1"/>
<evidence type="ECO:0000256" key="3">
    <source>
        <dbReference type="ARBA" id="ARBA00022723"/>
    </source>
</evidence>
<evidence type="ECO:0000313" key="6">
    <source>
        <dbReference type="EnsemblPlants" id="OGLUM04G07880.1"/>
    </source>
</evidence>
<dbReference type="Pfam" id="PF03936">
    <property type="entry name" value="Terpene_synth_C"/>
    <property type="match status" value="1"/>
</dbReference>
<dbReference type="InterPro" id="IPR008930">
    <property type="entry name" value="Terpenoid_cyclase/PrenylTrfase"/>
</dbReference>
<feature type="domain" description="Terpene synthase metal-binding" evidence="5">
    <location>
        <begin position="295"/>
        <end position="531"/>
    </location>
</feature>
<evidence type="ECO:0000259" key="5">
    <source>
        <dbReference type="Pfam" id="PF03936"/>
    </source>
</evidence>
<dbReference type="InterPro" id="IPR005630">
    <property type="entry name" value="Terpene_synthase_metal-bd"/>
</dbReference>
<dbReference type="InterPro" id="IPR050148">
    <property type="entry name" value="Terpene_synthase-like"/>
</dbReference>
<organism evidence="6">
    <name type="scientific">Oryza glumipatula</name>
    <dbReference type="NCBI Taxonomy" id="40148"/>
    <lineage>
        <taxon>Eukaryota</taxon>
        <taxon>Viridiplantae</taxon>
        <taxon>Streptophyta</taxon>
        <taxon>Embryophyta</taxon>
        <taxon>Tracheophyta</taxon>
        <taxon>Spermatophyta</taxon>
        <taxon>Magnoliopsida</taxon>
        <taxon>Liliopsida</taxon>
        <taxon>Poales</taxon>
        <taxon>Poaceae</taxon>
        <taxon>BOP clade</taxon>
        <taxon>Oryzoideae</taxon>
        <taxon>Oryzeae</taxon>
        <taxon>Oryzinae</taxon>
        <taxon>Oryza</taxon>
    </lineage>
</organism>
<evidence type="ECO:0000259" key="4">
    <source>
        <dbReference type="Pfam" id="PF01397"/>
    </source>
</evidence>
<dbReference type="SFLD" id="SFLDG01019">
    <property type="entry name" value="Terpene_Cyclase_Like_1_C_Termi"/>
    <property type="match status" value="1"/>
</dbReference>
<dbReference type="eggNOG" id="ENOG502QUCN">
    <property type="taxonomic scope" value="Eukaryota"/>
</dbReference>
<evidence type="ECO:0000313" key="7">
    <source>
        <dbReference type="Proteomes" id="UP000026961"/>
    </source>
</evidence>
<protein>
    <submittedName>
        <fullName evidence="6">Uncharacterized protein</fullName>
    </submittedName>
</protein>
<dbReference type="InterPro" id="IPR008949">
    <property type="entry name" value="Isoprenoid_synthase_dom_sf"/>
</dbReference>
<evidence type="ECO:0000256" key="1">
    <source>
        <dbReference type="ARBA" id="ARBA00001936"/>
    </source>
</evidence>
<dbReference type="Gene3D" id="1.50.10.130">
    <property type="entry name" value="Terpene synthase, N-terminal domain"/>
    <property type="match status" value="1"/>
</dbReference>
<dbReference type="GO" id="GO:0000287">
    <property type="term" value="F:magnesium ion binding"/>
    <property type="evidence" value="ECO:0007669"/>
    <property type="project" value="InterPro"/>
</dbReference>
<dbReference type="SUPFAM" id="SSF48239">
    <property type="entry name" value="Terpenoid cyclases/Protein prenyltransferases"/>
    <property type="match status" value="1"/>
</dbReference>
<comment type="cofactor">
    <cofactor evidence="2">
        <name>Mg(2+)</name>
        <dbReference type="ChEBI" id="CHEBI:18420"/>
    </cofactor>
</comment>
<dbReference type="PANTHER" id="PTHR31225">
    <property type="entry name" value="OS04G0344100 PROTEIN-RELATED"/>
    <property type="match status" value="1"/>
</dbReference>
<sequence length="587" mass="67354">MVWHKPAFHAGNIVRSASKHKRIQSVSCRSHAPALAPAPALAAVEAAASFEPSVWGEFFIHHEPQPLQASISEEWMRERANKLKEDVRGLFIMASNDILERMNLVDTIQHLGIDHLFQEEIDSALKDIHENDFASSKLHEVALRFRLLREHGFWLSPDVFNKFKGDHGTFNKELSLADDPRGLLSLYNAAHLFIHGEPELEEAISFARHHLESMNRHNILKAPLADQVRRALHLPLPRTHKRVEMVSYMFEYGREDGHNPVILELAKLDFNLLQRVHLKELKEISRWWKDVSGYMGLNHIRDRVIECYTWSYAVYHEEEFSFARMLFAKIVVIIALLDDTYDVHGYTSIQECRMLNAAIQGWDDSAVLLVPEYLRKFYEFILSCFREFEDQVPSNQKYLIAFSRTELQRLSSYYLEGAEWSHRKHMPSFSEQVALATMTTGTRPLAAGLMVGMSESMTTKQAYEWAVNSTDAIISCGKTGRFMNDIAGFKLGSQNKADMPCLVESYINEHKVTADVAIAKINELVEDEWKTTNQARTDHRHVLPVVQRLINITMAIPLYYSDGIDGFTFGEGIQEVLEKLYVKPIPL</sequence>
<dbReference type="Pfam" id="PF01397">
    <property type="entry name" value="Terpene_synth"/>
    <property type="match status" value="1"/>
</dbReference>
<dbReference type="InterPro" id="IPR036965">
    <property type="entry name" value="Terpene_synth_N_sf"/>
</dbReference>
<dbReference type="CDD" id="cd00684">
    <property type="entry name" value="Terpene_cyclase_plant_C1"/>
    <property type="match status" value="1"/>
</dbReference>
<dbReference type="STRING" id="40148.A0A0D9ZJ40"/>
<reference evidence="6" key="1">
    <citation type="submission" date="2015-04" db="UniProtKB">
        <authorList>
            <consortium name="EnsemblPlants"/>
        </authorList>
    </citation>
    <scope>IDENTIFICATION</scope>
</reference>
<dbReference type="EnsemblPlants" id="OGLUM04G07880.1">
    <property type="protein sequence ID" value="OGLUM04G07880.1"/>
    <property type="gene ID" value="OGLUM04G07880"/>
</dbReference>
<dbReference type="InterPro" id="IPR001906">
    <property type="entry name" value="Terpene_synth_N"/>
</dbReference>
<dbReference type="Proteomes" id="UP000026961">
    <property type="component" value="Chromosome 4"/>
</dbReference>
<name>A0A0D9ZJ40_9ORYZ</name>
<dbReference type="AlphaFoldDB" id="A0A0D9ZJ40"/>
<keyword evidence="3" id="KW-0479">Metal-binding</keyword>
<dbReference type="PANTHER" id="PTHR31225:SF92">
    <property type="entry name" value="OS04G0345400 PROTEIN"/>
    <property type="match status" value="1"/>
</dbReference>
<evidence type="ECO:0000256" key="2">
    <source>
        <dbReference type="ARBA" id="ARBA00001946"/>
    </source>
</evidence>
<dbReference type="GO" id="GO:0016102">
    <property type="term" value="P:diterpenoid biosynthetic process"/>
    <property type="evidence" value="ECO:0007669"/>
    <property type="project" value="InterPro"/>
</dbReference>
<proteinExistence type="predicted"/>
<dbReference type="SFLD" id="SFLDS00005">
    <property type="entry name" value="Isoprenoid_Synthase_Type_I"/>
    <property type="match status" value="1"/>
</dbReference>
<dbReference type="InterPro" id="IPR034741">
    <property type="entry name" value="Terpene_cyclase-like_1_C"/>
</dbReference>